<proteinExistence type="predicted"/>
<organism evidence="1">
    <name type="scientific">Pandoravirus neocaledonia</name>
    <dbReference type="NCBI Taxonomy" id="2107708"/>
    <lineage>
        <taxon>Viruses</taxon>
        <taxon>Pandoravirus</taxon>
    </lineage>
</organism>
<protein>
    <submittedName>
        <fullName evidence="1">F-box domain containing protein</fullName>
    </submittedName>
</protein>
<dbReference type="Proteomes" id="UP000249287">
    <property type="component" value="Segment"/>
</dbReference>
<dbReference type="KEGG" id="vg:36843404"/>
<reference evidence="1" key="1">
    <citation type="journal article" date="2018" name="Nat. Commun.">
        <title>Diversity and evolution of the emerging Pandoraviridae family.</title>
        <authorList>
            <person name="Legendre M."/>
            <person name="Fabre E."/>
            <person name="Poirot O."/>
            <person name="Jeudy S."/>
            <person name="Lartigue A."/>
            <person name="Alempic J.M."/>
            <person name="Beucher L."/>
            <person name="Philippe N."/>
            <person name="Bertaux L."/>
            <person name="Christo-Foroux E."/>
            <person name="Labadie K."/>
            <person name="Coute Y."/>
            <person name="Abergel C."/>
            <person name="Claverie J.M."/>
        </authorList>
    </citation>
    <scope>NUCLEOTIDE SEQUENCE [LARGE SCALE GENOMIC DNA]</scope>
    <source>
        <strain evidence="1">Neocaledonia</strain>
    </source>
</reference>
<accession>A0A2U7UD81</accession>
<evidence type="ECO:0000313" key="1">
    <source>
        <dbReference type="EMBL" id="AVK76315.1"/>
    </source>
</evidence>
<sequence>MNNVASGLGLFGDCTHALPQELWDRILNGADAQGRPFFDVRYRCLARMVCSRWHATVSTPSETDALHIIAASPRGRRFCCGDVSVHAQRTAVAPAYASTAADLFAMTAHRGALAVGAVHSILCPGGECHRTILLAAMAASGVDDHFDYVLSIIGKDAPCVDLGREGKCPRTDASFLQRAAYIACVERGYVRGAEALASAMTERQWAFVLGDIIEADRAIALGTALVQVSRRCKPWDNKSPTDNNAHINASMMAHAAWSAISEYGTLSTTQTILCIQKADVTSPLDVGGRLRRALKSQWHSKEWLRGVVRCDRRGVIEAHTHLIERMATTLEYAVECGQLGLAKWLGDLHRKRGGTGICGIAPADVAAQIRSHWGDNADDGWCWWLASYGYGPTDDDTRRILGRDRWKGPRCAPFDYIERWPQQSALADGGDCVISVLCADPPRFEWSVRERAMRTLAPFMLPRATPIPNGLWSQAVARVTARIIKMRPRANDTLAALLWLCRKARRWGLVGNIDPMQFDDAHPSARLCNLSDIAPEADIWSVWVGTVSPLPSPVVNAAWASCDPPTDLASAIPTKRLLRLLCDHGLAVPIPSQAGQTDAAAAAP</sequence>
<dbReference type="RefSeq" id="YP_009482318.1">
    <property type="nucleotide sequence ID" value="NC_037666.1"/>
</dbReference>
<gene>
    <name evidence="1" type="ORF">pneo_cds_708</name>
</gene>
<name>A0A2U7UD81_9VIRU</name>
<dbReference type="EMBL" id="MG011690">
    <property type="protein sequence ID" value="AVK76315.1"/>
    <property type="molecule type" value="Genomic_DNA"/>
</dbReference>
<dbReference type="GeneID" id="36843404"/>